<dbReference type="Proteomes" id="UP000292564">
    <property type="component" value="Unassembled WGS sequence"/>
</dbReference>
<dbReference type="InterPro" id="IPR045853">
    <property type="entry name" value="Pep_chain_release_fac_I_sf"/>
</dbReference>
<evidence type="ECO:0000256" key="2">
    <source>
        <dbReference type="ARBA" id="ARBA00022481"/>
    </source>
</evidence>
<evidence type="ECO:0000313" key="4">
    <source>
        <dbReference type="EMBL" id="RZU53831.1"/>
    </source>
</evidence>
<comment type="similarity">
    <text evidence="1">Belongs to the prokaryotic/mitochondrial release factor family.</text>
</comment>
<feature type="domain" description="Prokaryotic-type class I peptide chain release factors" evidence="3">
    <location>
        <begin position="108"/>
        <end position="180"/>
    </location>
</feature>
<dbReference type="RefSeq" id="WP_130512279.1">
    <property type="nucleotide sequence ID" value="NZ_SHKY01000001.1"/>
</dbReference>
<dbReference type="PANTHER" id="PTHR43804">
    <property type="entry name" value="LD18447P"/>
    <property type="match status" value="1"/>
</dbReference>
<reference evidence="4 5" key="1">
    <citation type="submission" date="2019-02" db="EMBL/GenBank/DDBJ databases">
        <title>Sequencing the genomes of 1000 actinobacteria strains.</title>
        <authorList>
            <person name="Klenk H.-P."/>
        </authorList>
    </citation>
    <scope>NUCLEOTIDE SEQUENCE [LARGE SCALE GENOMIC DNA]</scope>
    <source>
        <strain evidence="4 5">DSM 45162</strain>
    </source>
</reference>
<dbReference type="EMBL" id="SHKY01000001">
    <property type="protein sequence ID" value="RZU53831.1"/>
    <property type="molecule type" value="Genomic_DNA"/>
</dbReference>
<comment type="caution">
    <text evidence="4">The sequence shown here is derived from an EMBL/GenBank/DDBJ whole genome shotgun (WGS) entry which is preliminary data.</text>
</comment>
<dbReference type="NCBIfam" id="TIGR03072">
    <property type="entry name" value="release_prfH"/>
    <property type="match status" value="1"/>
</dbReference>
<gene>
    <name evidence="4" type="ORF">EV385_5765</name>
</gene>
<protein>
    <submittedName>
        <fullName evidence="4">Peptide chain release factor</fullName>
    </submittedName>
</protein>
<accession>A0A4Q7ZSM9</accession>
<dbReference type="AlphaFoldDB" id="A0A4Q7ZSM9"/>
<proteinExistence type="inferred from homology"/>
<dbReference type="Gene3D" id="3.30.160.20">
    <property type="match status" value="1"/>
</dbReference>
<organism evidence="4 5">
    <name type="scientific">Krasilnikovia cinnamomea</name>
    <dbReference type="NCBI Taxonomy" id="349313"/>
    <lineage>
        <taxon>Bacteria</taxon>
        <taxon>Bacillati</taxon>
        <taxon>Actinomycetota</taxon>
        <taxon>Actinomycetes</taxon>
        <taxon>Micromonosporales</taxon>
        <taxon>Micromonosporaceae</taxon>
        <taxon>Krasilnikovia</taxon>
    </lineage>
</organism>
<dbReference type="PANTHER" id="PTHR43804:SF7">
    <property type="entry name" value="LD18447P"/>
    <property type="match status" value="1"/>
</dbReference>
<dbReference type="SUPFAM" id="SSF75620">
    <property type="entry name" value="Release factor"/>
    <property type="match status" value="1"/>
</dbReference>
<keyword evidence="2" id="KW-0488">Methylation</keyword>
<dbReference type="OrthoDB" id="9815709at2"/>
<evidence type="ECO:0000313" key="5">
    <source>
        <dbReference type="Proteomes" id="UP000292564"/>
    </source>
</evidence>
<keyword evidence="5" id="KW-1185">Reference proteome</keyword>
<evidence type="ECO:0000256" key="1">
    <source>
        <dbReference type="ARBA" id="ARBA00010835"/>
    </source>
</evidence>
<dbReference type="InterPro" id="IPR017509">
    <property type="entry name" value="PrfH"/>
</dbReference>
<name>A0A4Q7ZSM9_9ACTN</name>
<dbReference type="InterPro" id="IPR000352">
    <property type="entry name" value="Pep_chain_release_fac_I"/>
</dbReference>
<sequence length="202" mass="22058">MSTHLLMSAGRGPQECSWALAQVARRLEADACGRTVTVERVQTVAGERPGTFRSVLLRISGDTADEFAASWTGTVCWQAPSPYRRGSGRKNWYVTVQPCRVGAARTVFDESDVDIVAVRTGGPGGQHRNKASTAVRATHRPSGTVVVVDTERQFTLNRRIALQLLRGRLERGDAAAGREATTARWRIHDGLVRGDPVRVLKP</sequence>
<evidence type="ECO:0000259" key="3">
    <source>
        <dbReference type="Pfam" id="PF00472"/>
    </source>
</evidence>
<dbReference type="Pfam" id="PF00472">
    <property type="entry name" value="RF-1"/>
    <property type="match status" value="1"/>
</dbReference>
<dbReference type="InterPro" id="IPR050057">
    <property type="entry name" value="Prokaryotic/Mito_RF"/>
</dbReference>
<dbReference type="GO" id="GO:0003747">
    <property type="term" value="F:translation release factor activity"/>
    <property type="evidence" value="ECO:0007669"/>
    <property type="project" value="InterPro"/>
</dbReference>